<evidence type="ECO:0000256" key="1">
    <source>
        <dbReference type="SAM" id="MobiDB-lite"/>
    </source>
</evidence>
<feature type="compositionally biased region" description="Low complexity" evidence="1">
    <location>
        <begin position="14"/>
        <end position="25"/>
    </location>
</feature>
<evidence type="ECO:0000313" key="4">
    <source>
        <dbReference type="EMBL" id="GAC69133.1"/>
    </source>
</evidence>
<feature type="compositionally biased region" description="Basic and acidic residues" evidence="1">
    <location>
        <begin position="1"/>
        <end position="13"/>
    </location>
</feature>
<keyword evidence="2" id="KW-0472">Membrane</keyword>
<feature type="transmembrane region" description="Helical" evidence="2">
    <location>
        <begin position="32"/>
        <end position="52"/>
    </location>
</feature>
<dbReference type="PROSITE" id="PS51318">
    <property type="entry name" value="TAT"/>
    <property type="match status" value="1"/>
</dbReference>
<dbReference type="InterPro" id="IPR025240">
    <property type="entry name" value="DUF4189"/>
</dbReference>
<sequence>MAERTDHTHRTETRTAMTTNPTTKRTSLRRRLAITALSVAAVGGALGGTALGDPAPANAAYNYYGAIALSPSTGATGRALDAPNVFSARGVAIRYCGYADCRVVATFVNGCGAIARSPYYYGYGRAPSLYRAQISALYNAGPGAHIHDWACTSNHS</sequence>
<evidence type="ECO:0000259" key="3">
    <source>
        <dbReference type="Pfam" id="PF13827"/>
    </source>
</evidence>
<evidence type="ECO:0000256" key="2">
    <source>
        <dbReference type="SAM" id="Phobius"/>
    </source>
</evidence>
<keyword evidence="2" id="KW-0812">Transmembrane</keyword>
<dbReference type="InterPro" id="IPR006311">
    <property type="entry name" value="TAT_signal"/>
</dbReference>
<protein>
    <recommendedName>
        <fullName evidence="3">DUF4189 domain-containing protein</fullName>
    </recommendedName>
</protein>
<feature type="region of interest" description="Disordered" evidence="1">
    <location>
        <begin position="1"/>
        <end position="25"/>
    </location>
</feature>
<dbReference type="Proteomes" id="UP000011666">
    <property type="component" value="Unassembled WGS sequence"/>
</dbReference>
<dbReference type="Pfam" id="PF13827">
    <property type="entry name" value="DUF4189"/>
    <property type="match status" value="1"/>
</dbReference>
<evidence type="ECO:0000313" key="5">
    <source>
        <dbReference type="Proteomes" id="UP000011666"/>
    </source>
</evidence>
<proteinExistence type="predicted"/>
<gene>
    <name evidence="4" type="ORF">GS4_20_01990</name>
</gene>
<comment type="caution">
    <text evidence="4">The sequence shown here is derived from an EMBL/GenBank/DDBJ whole genome shotgun (WGS) entry which is preliminary data.</text>
</comment>
<name>M0QKP7_9ACTN</name>
<organism evidence="4 5">
    <name type="scientific">Gordonia soli NBRC 108243</name>
    <dbReference type="NCBI Taxonomy" id="1223545"/>
    <lineage>
        <taxon>Bacteria</taxon>
        <taxon>Bacillati</taxon>
        <taxon>Actinomycetota</taxon>
        <taxon>Actinomycetes</taxon>
        <taxon>Mycobacteriales</taxon>
        <taxon>Gordoniaceae</taxon>
        <taxon>Gordonia</taxon>
    </lineage>
</organism>
<dbReference type="eggNOG" id="ENOG502ZGCH">
    <property type="taxonomic scope" value="Bacteria"/>
</dbReference>
<feature type="domain" description="DUF4189" evidence="3">
    <location>
        <begin position="64"/>
        <end position="151"/>
    </location>
</feature>
<keyword evidence="2" id="KW-1133">Transmembrane helix</keyword>
<dbReference type="EMBL" id="BANX01000020">
    <property type="protein sequence ID" value="GAC69133.1"/>
    <property type="molecule type" value="Genomic_DNA"/>
</dbReference>
<accession>M0QKP7</accession>
<dbReference type="STRING" id="1223545.GS4_20_01990"/>
<reference evidence="4 5" key="1">
    <citation type="submission" date="2013-01" db="EMBL/GenBank/DDBJ databases">
        <title>Whole genome shotgun sequence of Gordonia soli NBRC 108243.</title>
        <authorList>
            <person name="Isaki-Nakamura S."/>
            <person name="Hosoyama A."/>
            <person name="Tsuchikane K."/>
            <person name="Ando Y."/>
            <person name="Baba S."/>
            <person name="Ohji S."/>
            <person name="Hamada M."/>
            <person name="Tamura T."/>
            <person name="Yamazoe A."/>
            <person name="Yamazaki S."/>
            <person name="Fujita N."/>
        </authorList>
    </citation>
    <scope>NUCLEOTIDE SEQUENCE [LARGE SCALE GENOMIC DNA]</scope>
    <source>
        <strain evidence="4 5">NBRC 108243</strain>
    </source>
</reference>
<dbReference type="AlphaFoldDB" id="M0QKP7"/>
<keyword evidence="5" id="KW-1185">Reference proteome</keyword>